<feature type="signal peptide" evidence="1">
    <location>
        <begin position="1"/>
        <end position="24"/>
    </location>
</feature>
<evidence type="ECO:0000313" key="3">
    <source>
        <dbReference type="Proteomes" id="UP001367030"/>
    </source>
</evidence>
<dbReference type="Proteomes" id="UP001367030">
    <property type="component" value="Unassembled WGS sequence"/>
</dbReference>
<dbReference type="PANTHER" id="PTHR35271">
    <property type="entry name" value="ABC TRANSPORTER, SUBSTRATE-BINDING LIPOPROTEIN-RELATED"/>
    <property type="match status" value="1"/>
</dbReference>
<dbReference type="PANTHER" id="PTHR35271:SF1">
    <property type="entry name" value="ABC TRANSPORTER, SUBSTRATE-BINDING LIPOPROTEIN"/>
    <property type="match status" value="1"/>
</dbReference>
<proteinExistence type="predicted"/>
<sequence>MNRREAALLVSAFAPAMGPFAAWAQPPGRLSRIGYLGPSADTAPHLLKAFQEGLAALGYQEGRNMLVEYRWTNAGSRMTDDSALLANARELVARKVDVLTVSIDPAALAARRVAGKVPIVMINVSDPVALGLVTTLAHPGGNVTGLSRLSPQLIAKNLEILLEATPGAKRIALLVNAVGGMNPSMIDNARQAASTRGLALQVVEAGTLAELEAVFSVFRRDRVEALVVALGGLFFTQRARLAELALAERLPAIFGNTENVEAGGLMSYSPSSVDNYRRAATFIDKILRGARPGDIPVEQPTRFEMVINMRTAKAMNLAIAQSLLVRADRLIE</sequence>
<feature type="chain" id="PRO_5045334035" evidence="1">
    <location>
        <begin position="25"/>
        <end position="332"/>
    </location>
</feature>
<dbReference type="Gene3D" id="3.40.50.2300">
    <property type="match status" value="2"/>
</dbReference>
<dbReference type="Pfam" id="PF04392">
    <property type="entry name" value="ABC_sub_bind"/>
    <property type="match status" value="1"/>
</dbReference>
<dbReference type="RefSeq" id="WP_340337140.1">
    <property type="nucleotide sequence ID" value="NZ_JBBKZS010000009.1"/>
</dbReference>
<dbReference type="CDD" id="cd06325">
    <property type="entry name" value="PBP1_ABC_unchar_transporter"/>
    <property type="match status" value="1"/>
</dbReference>
<evidence type="ECO:0000313" key="2">
    <source>
        <dbReference type="EMBL" id="MEJ8857066.1"/>
    </source>
</evidence>
<protein>
    <submittedName>
        <fullName evidence="2">ABC transporter substrate-binding protein</fullName>
    </submittedName>
</protein>
<gene>
    <name evidence="2" type="ORF">WKW79_20990</name>
</gene>
<dbReference type="InterPro" id="IPR007487">
    <property type="entry name" value="ABC_transpt-TYRBP-like"/>
</dbReference>
<dbReference type="EMBL" id="JBBKZS010000009">
    <property type="protein sequence ID" value="MEJ8857066.1"/>
    <property type="molecule type" value="Genomic_DNA"/>
</dbReference>
<reference evidence="2 3" key="1">
    <citation type="submission" date="2024-03" db="EMBL/GenBank/DDBJ databases">
        <title>Novel species of the genus Variovorax.</title>
        <authorList>
            <person name="Liu Q."/>
            <person name="Xin Y.-H."/>
        </authorList>
    </citation>
    <scope>NUCLEOTIDE SEQUENCE [LARGE SCALE GENOMIC DNA]</scope>
    <source>
        <strain evidence="2 3">KACC 18901</strain>
    </source>
</reference>
<name>A0ABU8XB50_9BURK</name>
<comment type="caution">
    <text evidence="2">The sequence shown here is derived from an EMBL/GenBank/DDBJ whole genome shotgun (WGS) entry which is preliminary data.</text>
</comment>
<evidence type="ECO:0000256" key="1">
    <source>
        <dbReference type="SAM" id="SignalP"/>
    </source>
</evidence>
<accession>A0ABU8XB50</accession>
<keyword evidence="1" id="KW-0732">Signal</keyword>
<keyword evidence="3" id="KW-1185">Reference proteome</keyword>
<organism evidence="2 3">
    <name type="scientific">Variovorax robiniae</name>
    <dbReference type="NCBI Taxonomy" id="1836199"/>
    <lineage>
        <taxon>Bacteria</taxon>
        <taxon>Pseudomonadati</taxon>
        <taxon>Pseudomonadota</taxon>
        <taxon>Betaproteobacteria</taxon>
        <taxon>Burkholderiales</taxon>
        <taxon>Comamonadaceae</taxon>
        <taxon>Variovorax</taxon>
    </lineage>
</organism>